<keyword evidence="3" id="KW-1185">Reference proteome</keyword>
<dbReference type="Proteomes" id="UP000289784">
    <property type="component" value="Unassembled WGS sequence"/>
</dbReference>
<dbReference type="RefSeq" id="WP_129470670.1">
    <property type="nucleotide sequence ID" value="NZ_SAWZ01000003.1"/>
</dbReference>
<feature type="signal peptide" evidence="1">
    <location>
        <begin position="1"/>
        <end position="23"/>
    </location>
</feature>
<evidence type="ECO:0000313" key="2">
    <source>
        <dbReference type="EMBL" id="RXR06563.1"/>
    </source>
</evidence>
<evidence type="ECO:0000313" key="3">
    <source>
        <dbReference type="Proteomes" id="UP000289784"/>
    </source>
</evidence>
<feature type="chain" id="PRO_5020358163" evidence="1">
    <location>
        <begin position="24"/>
        <end position="147"/>
    </location>
</feature>
<proteinExistence type="predicted"/>
<protein>
    <submittedName>
        <fullName evidence="2">Uncharacterized protein</fullName>
    </submittedName>
</protein>
<gene>
    <name evidence="2" type="ORF">EPA99_07945</name>
</gene>
<dbReference type="AlphaFoldDB" id="A0A4Q1JW96"/>
<sequence>MPMIRRVILATLTLCLLASHAYAGNDPTYLVHMKIFSAEKLVGQTTATLTERQTYHWTGGHDGVSFDVALALAELNAREALFQHSIKVTRAVKPGIDDFCKNDQGSGRIVYGTESRLFDSPISNYTGKAILQGCALDVTVSQVDQAL</sequence>
<organism evidence="2 3">
    <name type="scientific">Pseudoxanthomonas composti</name>
    <dbReference type="NCBI Taxonomy" id="2137479"/>
    <lineage>
        <taxon>Bacteria</taxon>
        <taxon>Pseudomonadati</taxon>
        <taxon>Pseudomonadota</taxon>
        <taxon>Gammaproteobacteria</taxon>
        <taxon>Lysobacterales</taxon>
        <taxon>Lysobacteraceae</taxon>
        <taxon>Pseudoxanthomonas</taxon>
    </lineage>
</organism>
<reference evidence="2 3" key="1">
    <citation type="submission" date="2019-01" db="EMBL/GenBank/DDBJ databases">
        <title>Pseudoxanthomonas composti sp. nov., isolated from compost.</title>
        <authorList>
            <person name="Yang G."/>
        </authorList>
    </citation>
    <scope>NUCLEOTIDE SEQUENCE [LARGE SCALE GENOMIC DNA]</scope>
    <source>
        <strain evidence="2 3">GSS15</strain>
    </source>
</reference>
<dbReference type="EMBL" id="SAWZ01000003">
    <property type="protein sequence ID" value="RXR06563.1"/>
    <property type="molecule type" value="Genomic_DNA"/>
</dbReference>
<accession>A0A4Q1JW96</accession>
<keyword evidence="1" id="KW-0732">Signal</keyword>
<name>A0A4Q1JW96_9GAMM</name>
<evidence type="ECO:0000256" key="1">
    <source>
        <dbReference type="SAM" id="SignalP"/>
    </source>
</evidence>
<comment type="caution">
    <text evidence="2">The sequence shown here is derived from an EMBL/GenBank/DDBJ whole genome shotgun (WGS) entry which is preliminary data.</text>
</comment>